<evidence type="ECO:0000313" key="2">
    <source>
        <dbReference type="EMBL" id="MCQ8102571.1"/>
    </source>
</evidence>
<evidence type="ECO:0000256" key="1">
    <source>
        <dbReference type="SAM" id="SignalP"/>
    </source>
</evidence>
<feature type="chain" id="PRO_5046702942" description="Lipoprotein" evidence="1">
    <location>
        <begin position="22"/>
        <end position="119"/>
    </location>
</feature>
<accession>A0ABT1TBE9</accession>
<dbReference type="PROSITE" id="PS51257">
    <property type="entry name" value="PROKAR_LIPOPROTEIN"/>
    <property type="match status" value="1"/>
</dbReference>
<evidence type="ECO:0000313" key="3">
    <source>
        <dbReference type="Proteomes" id="UP001524499"/>
    </source>
</evidence>
<proteinExistence type="predicted"/>
<gene>
    <name evidence="2" type="ORF">NP590_00530</name>
</gene>
<dbReference type="Proteomes" id="UP001524499">
    <property type="component" value="Unassembled WGS sequence"/>
</dbReference>
<keyword evidence="1" id="KW-0732">Signal</keyword>
<feature type="signal peptide" evidence="1">
    <location>
        <begin position="1"/>
        <end position="21"/>
    </location>
</feature>
<dbReference type="RefSeq" id="WP_256600180.1">
    <property type="nucleotide sequence ID" value="NZ_JANIBJ010000001.1"/>
</dbReference>
<name>A0ABT1TBE9_9GAMM</name>
<protein>
    <recommendedName>
        <fullName evidence="4">Lipoprotein</fullName>
    </recommendedName>
</protein>
<organism evidence="2 3">
    <name type="scientific">Methylomonas subterranea</name>
    <dbReference type="NCBI Taxonomy" id="2952225"/>
    <lineage>
        <taxon>Bacteria</taxon>
        <taxon>Pseudomonadati</taxon>
        <taxon>Pseudomonadota</taxon>
        <taxon>Gammaproteobacteria</taxon>
        <taxon>Methylococcales</taxon>
        <taxon>Methylococcaceae</taxon>
        <taxon>Methylomonas</taxon>
    </lineage>
</organism>
<dbReference type="EMBL" id="JANIBJ010000001">
    <property type="protein sequence ID" value="MCQ8102571.1"/>
    <property type="molecule type" value="Genomic_DNA"/>
</dbReference>
<keyword evidence="3" id="KW-1185">Reference proteome</keyword>
<sequence>MKLKNLLILGLALMLAACGHGFEGEYTEQVGSSVEFLDAFAKVTGTDGKIIVIGSDYIDTDGIRTQYKDIFVRESGSERYLVLKKDNDTEEAWKVVDDDTLVRGGGLVSITLKRIKKPD</sequence>
<evidence type="ECO:0008006" key="4">
    <source>
        <dbReference type="Google" id="ProtNLM"/>
    </source>
</evidence>
<comment type="caution">
    <text evidence="2">The sequence shown here is derived from an EMBL/GenBank/DDBJ whole genome shotgun (WGS) entry which is preliminary data.</text>
</comment>
<reference evidence="2 3" key="1">
    <citation type="submission" date="2022-07" db="EMBL/GenBank/DDBJ databases">
        <title>Methylomonas rivi sp. nov., Methylomonas rosea sp. nov., Methylomonas aureus sp. nov. and Methylomonas subterranea sp. nov., four novel methanotrophs isolated from a freshwater creek and the deep terrestrial subsurface.</title>
        <authorList>
            <person name="Abin C."/>
            <person name="Sankaranarayanan K."/>
            <person name="Garner C."/>
            <person name="Sindelar R."/>
            <person name="Kotary K."/>
            <person name="Garner R."/>
            <person name="Barclay S."/>
            <person name="Lawson P."/>
            <person name="Krumholz L."/>
        </authorList>
    </citation>
    <scope>NUCLEOTIDE SEQUENCE [LARGE SCALE GENOMIC DNA]</scope>
    <source>
        <strain evidence="2 3">SURF-2</strain>
    </source>
</reference>